<dbReference type="OrthoDB" id="502668at2"/>
<dbReference type="RefSeq" id="WP_069966318.1">
    <property type="nucleotide sequence ID" value="NZ_CM124774.1"/>
</dbReference>
<dbReference type="CDD" id="cd01949">
    <property type="entry name" value="GGDEF"/>
    <property type="match status" value="1"/>
</dbReference>
<accession>A0A1E5QNA2</accession>
<dbReference type="Pfam" id="PF26355">
    <property type="entry name" value="HTH_VMAP-M9"/>
    <property type="match status" value="1"/>
</dbReference>
<dbReference type="Gene3D" id="3.30.70.270">
    <property type="match status" value="1"/>
</dbReference>
<dbReference type="EMBL" id="MJGC01000041">
    <property type="protein sequence ID" value="OEJ76159.1"/>
    <property type="molecule type" value="Genomic_DNA"/>
</dbReference>
<feature type="domain" description="GGDEF" evidence="1">
    <location>
        <begin position="497"/>
        <end position="635"/>
    </location>
</feature>
<dbReference type="FunFam" id="3.30.70.270:FF:000001">
    <property type="entry name" value="Diguanylate cyclase domain protein"/>
    <property type="match status" value="1"/>
</dbReference>
<dbReference type="SUPFAM" id="SSF55073">
    <property type="entry name" value="Nucleotide cyclase"/>
    <property type="match status" value="1"/>
</dbReference>
<sequence length="636" mass="72423">MTIDEVVQIFNASQSKPLTKLQEWLLRQAWEGKTYAIMAGEANYTEEYLRRTAAELWSYLSSIWGEPITKPNFRSILEPRRLSQAQKQLIEDAQQSSAIAIPEFPSGPIALDSPFYIPRPPLEELAYEEIAKPGNVIRIKAPRKMGKSSLLLRIGAYANSLNYRTVTIDLQQADNQAFSSLDRFLRWFSANVSLELGLEPQLDRYWKTEIGSKVSCTIYFQSYILTHLNAPLVLLLNEVNRIFEYPEIARDFLPMLRVWYEQGKTLEIWQKLRLVVAYSTEVYIPLRLNQSPFNIGFPLKLPPFTPEQTDELARRYQIEWTDSGKTKRLMALLGGHPYLIQLAFFHLHRQEISLKQLLEQAPTASGIYRDHLLHLRLILQAEPPLENALKQTISAERPVELEPVLAYKLDSLGLISLEGDLATPSCELYRLYFRNLQGAREPAPSENRFLGVSEPWLGDGSPEPQPGNQDELTQLANRRYFHHYLKQAWQQAEQRSQPLSLILADIDCFRAYNDTYGFSAGDTCLQRVAVAIDHCVNLAESLVARYGGEEFAIALPNLDEPQAIQLAEALRAQIQQLGIAHSSSLVRSPLLTLSFGVASIFPDRNTDINVLIDTAARALYLSKMHGRDRVTFLNYT</sequence>
<reference evidence="2" key="1">
    <citation type="submission" date="2016-09" db="EMBL/GenBank/DDBJ databases">
        <title>Draft genome of thermotolerant cyanobacterium Desertifilum sp. strain IPPAS B-1220.</title>
        <authorList>
            <person name="Sinetova M.A."/>
            <person name="Bolakhan K."/>
            <person name="Zayadan B.K."/>
            <person name="Mironov K.S."/>
            <person name="Ustinova V."/>
            <person name="Kupriyanova E.V."/>
            <person name="Sidorov R.A."/>
            <person name="Skrypnik A.N."/>
            <person name="Gogoleva N.E."/>
            <person name="Gogolev Y.V."/>
            <person name="Los D.A."/>
        </authorList>
    </citation>
    <scope>NUCLEOTIDE SEQUENCE [LARGE SCALE GENOMIC DNA]</scope>
    <source>
        <strain evidence="2">IPPAS B-1220</strain>
    </source>
</reference>
<dbReference type="InterPro" id="IPR058651">
    <property type="entry name" value="HTH_VMAP-M9"/>
</dbReference>
<evidence type="ECO:0000313" key="2">
    <source>
        <dbReference type="EMBL" id="OEJ76159.1"/>
    </source>
</evidence>
<dbReference type="Pfam" id="PF14516">
    <property type="entry name" value="AAA_35"/>
    <property type="match status" value="1"/>
</dbReference>
<dbReference type="PANTHER" id="PTHR45138:SF9">
    <property type="entry name" value="DIGUANYLATE CYCLASE DGCM-RELATED"/>
    <property type="match status" value="1"/>
</dbReference>
<dbReference type="SUPFAM" id="SSF52540">
    <property type="entry name" value="P-loop containing nucleoside triphosphate hydrolases"/>
    <property type="match status" value="1"/>
</dbReference>
<evidence type="ECO:0000259" key="1">
    <source>
        <dbReference type="PROSITE" id="PS50887"/>
    </source>
</evidence>
<dbReference type="STRING" id="1781255.BH720_06295"/>
<protein>
    <recommendedName>
        <fullName evidence="1">GGDEF domain-containing protein</fullName>
    </recommendedName>
</protein>
<dbReference type="Gene3D" id="3.40.50.300">
    <property type="entry name" value="P-loop containing nucleotide triphosphate hydrolases"/>
    <property type="match status" value="1"/>
</dbReference>
<dbReference type="InterPro" id="IPR043128">
    <property type="entry name" value="Rev_trsase/Diguanyl_cyclase"/>
</dbReference>
<dbReference type="InterPro" id="IPR029787">
    <property type="entry name" value="Nucleotide_cyclase"/>
</dbReference>
<dbReference type="InterPro" id="IPR000160">
    <property type="entry name" value="GGDEF_dom"/>
</dbReference>
<dbReference type="GO" id="GO:1902201">
    <property type="term" value="P:negative regulation of bacterial-type flagellum-dependent cell motility"/>
    <property type="evidence" value="ECO:0007669"/>
    <property type="project" value="TreeGrafter"/>
</dbReference>
<dbReference type="GO" id="GO:0043709">
    <property type="term" value="P:cell adhesion involved in single-species biofilm formation"/>
    <property type="evidence" value="ECO:0007669"/>
    <property type="project" value="TreeGrafter"/>
</dbReference>
<dbReference type="Pfam" id="PF00990">
    <property type="entry name" value="GGDEF"/>
    <property type="match status" value="1"/>
</dbReference>
<name>A0A1E5QNA2_9CYAN</name>
<dbReference type="InterPro" id="IPR050469">
    <property type="entry name" value="Diguanylate_Cyclase"/>
</dbReference>
<dbReference type="SMART" id="SM00267">
    <property type="entry name" value="GGDEF"/>
    <property type="match status" value="1"/>
</dbReference>
<dbReference type="AlphaFoldDB" id="A0A1E5QNA2"/>
<gene>
    <name evidence="2" type="ORF">BH720_06295</name>
</gene>
<dbReference type="PANTHER" id="PTHR45138">
    <property type="entry name" value="REGULATORY COMPONENTS OF SENSORY TRANSDUCTION SYSTEM"/>
    <property type="match status" value="1"/>
</dbReference>
<organism evidence="2">
    <name type="scientific">Desertifilum tharense IPPAS B-1220</name>
    <dbReference type="NCBI Taxonomy" id="1781255"/>
    <lineage>
        <taxon>Bacteria</taxon>
        <taxon>Bacillati</taxon>
        <taxon>Cyanobacteriota</taxon>
        <taxon>Cyanophyceae</taxon>
        <taxon>Desertifilales</taxon>
        <taxon>Desertifilaceae</taxon>
        <taxon>Desertifilum</taxon>
    </lineage>
</organism>
<dbReference type="GO" id="GO:0005886">
    <property type="term" value="C:plasma membrane"/>
    <property type="evidence" value="ECO:0007669"/>
    <property type="project" value="TreeGrafter"/>
</dbReference>
<dbReference type="GO" id="GO:0052621">
    <property type="term" value="F:diguanylate cyclase activity"/>
    <property type="evidence" value="ECO:0007669"/>
    <property type="project" value="TreeGrafter"/>
</dbReference>
<dbReference type="InterPro" id="IPR027417">
    <property type="entry name" value="P-loop_NTPase"/>
</dbReference>
<dbReference type="PROSITE" id="PS50887">
    <property type="entry name" value="GGDEF"/>
    <property type="match status" value="1"/>
</dbReference>
<dbReference type="NCBIfam" id="TIGR00254">
    <property type="entry name" value="GGDEF"/>
    <property type="match status" value="1"/>
</dbReference>
<comment type="caution">
    <text evidence="2">The sequence shown here is derived from an EMBL/GenBank/DDBJ whole genome shotgun (WGS) entry which is preliminary data.</text>
</comment>
<proteinExistence type="predicted"/>